<organismHost>
    <name type="scientific">Pseudomonas aeruginosa</name>
    <dbReference type="NCBI Taxonomy" id="287"/>
</organismHost>
<sequence>MIMDVRSLRRDPERVHSHLTDLEDNSVVTNAPCKIQIPERFTGRHLAVIGSEVFTIGIFPIIFNDEYYAVNNTIAMMRINPISTERVHINGEVYLEFHFDKGSKIFQNTYLVVNDTLTYYVYDELINKGNFPWYINYYDKAKLFETANLHAGVNLGGWPTLQLIISTTQRASDDISQLYRHVLTRHSDIVDNPPVDVPFRSVIWNTSDTTSKLNGAYFDQGITSALVNPSESVELIEELLRT</sequence>
<dbReference type="GeneID" id="1258284"/>
<dbReference type="Proteomes" id="UP000002098">
    <property type="component" value="Segment"/>
</dbReference>
<evidence type="ECO:0000313" key="2">
    <source>
        <dbReference type="Proteomes" id="UP000002098"/>
    </source>
</evidence>
<organism evidence="1 2">
    <name type="scientific">Pseudomonas phage phiKZ</name>
    <dbReference type="NCBI Taxonomy" id="2905945"/>
    <lineage>
        <taxon>Viruses</taxon>
        <taxon>Duplodnaviria</taxon>
        <taxon>Heunggongvirae</taxon>
        <taxon>Uroviricota</taxon>
        <taxon>Caudoviricetes</taxon>
        <taxon>Chimalliviridae</taxon>
        <taxon>Phikzvirus</taxon>
        <taxon>Phikzvirus phiKZ</taxon>
    </lineage>
</organism>
<accession>Q8SCY6</accession>
<proteinExistence type="predicted"/>
<dbReference type="EMBL" id="AF399011">
    <property type="protein sequence ID" value="AAL83077.1"/>
    <property type="molecule type" value="Genomic_DNA"/>
</dbReference>
<reference evidence="1 2" key="1">
    <citation type="journal article" date="2002" name="J. Mol. Biol.">
        <title>The genome of bacteriophage phiKZ of Pseudomonas aeruginosa.</title>
        <authorList>
            <person name="Mesyanzhinov V.V."/>
            <person name="Robben J."/>
            <person name="Grymonprez B."/>
            <person name="Kostyuchenko V.A."/>
            <person name="Bourkaltseva M.V."/>
            <person name="Sykilinda N.N."/>
            <person name="Krylov V.N."/>
            <person name="Volckaert G."/>
        </authorList>
    </citation>
    <scope>NUCLEOTIDE SEQUENCE</scope>
</reference>
<dbReference type="RefSeq" id="NP_803742.1">
    <property type="nucleotide sequence ID" value="NC_004629.1"/>
</dbReference>
<evidence type="ECO:0000313" key="1">
    <source>
        <dbReference type="EMBL" id="AAL83077.1"/>
    </source>
</evidence>
<protein>
    <submittedName>
        <fullName evidence="1">PHIKZ176</fullName>
    </submittedName>
</protein>
<dbReference type="KEGG" id="vg:1258284"/>
<name>Q8SCY6_BPDPK</name>
<keyword evidence="2" id="KW-1185">Reference proteome</keyword>